<name>A0A1Q6DV63_METT1</name>
<reference evidence="1" key="1">
    <citation type="submission" date="2016-12" db="EMBL/GenBank/DDBJ databases">
        <title>Discovery of methanogenic haloarchaea.</title>
        <authorList>
            <person name="Sorokin D.Y."/>
            <person name="Makarova K.S."/>
            <person name="Abbas B."/>
            <person name="Ferrer M."/>
            <person name="Golyshin P.N."/>
        </authorList>
    </citation>
    <scope>NUCLEOTIDE SEQUENCE [LARGE SCALE GENOMIC DNA]</scope>
    <source>
        <strain evidence="1">HMET1</strain>
    </source>
</reference>
<organism evidence="1 2">
    <name type="scientific">Methanohalarchaeum thermophilum</name>
    <dbReference type="NCBI Taxonomy" id="1903181"/>
    <lineage>
        <taxon>Archaea</taxon>
        <taxon>Methanobacteriati</taxon>
        <taxon>Methanobacteriota</taxon>
        <taxon>Methanonatronarchaeia</taxon>
        <taxon>Methanonatronarchaeales</taxon>
        <taxon>Methanonatronarchaeaceae</taxon>
        <taxon>Candidatus Methanohalarchaeum</taxon>
    </lineage>
</organism>
<comment type="caution">
    <text evidence="1">The sequence shown here is derived from an EMBL/GenBank/DDBJ whole genome shotgun (WGS) entry which is preliminary data.</text>
</comment>
<proteinExistence type="predicted"/>
<gene>
    <name evidence="1" type="ORF">BTN85_0732</name>
</gene>
<dbReference type="EMBL" id="MSDW01000001">
    <property type="protein sequence ID" value="OKY78245.1"/>
    <property type="molecule type" value="Genomic_DNA"/>
</dbReference>
<accession>A0A1Q6DV63</accession>
<evidence type="ECO:0000313" key="2">
    <source>
        <dbReference type="Proteomes" id="UP000185744"/>
    </source>
</evidence>
<dbReference type="Proteomes" id="UP000185744">
    <property type="component" value="Unassembled WGS sequence"/>
</dbReference>
<keyword evidence="2" id="KW-1185">Reference proteome</keyword>
<dbReference type="AlphaFoldDB" id="A0A1Q6DV63"/>
<sequence>MIRSPLFHERKASKEGVDRLVLCSSNNEQDLDRFDMESLFESGGSLALLRIFKLDVNLAEIKQ</sequence>
<evidence type="ECO:0000313" key="1">
    <source>
        <dbReference type="EMBL" id="OKY78245.1"/>
    </source>
</evidence>
<protein>
    <submittedName>
        <fullName evidence="1">Uncharacterized protein</fullName>
    </submittedName>
</protein>
<dbReference type="InParanoid" id="A0A1Q6DV63"/>